<name>A0A380RX37_FIBSU</name>
<gene>
    <name evidence="7" type="ORF">SAMN05661053_1359</name>
</gene>
<sequence>MAVLTLERLLASMGFGSRKDARGLVRMGLVELDGKVLDDPFMEFKTRPEFITVNGEEAPTVEKLYVMLYKPTDVECSHNARDHKPVYDLLPERFTAMGIQSVGRLDADSSGLLLLSNQGDFIHKVESPKKGLWKKYRVTLARPFTDAQKAELLAGVMLKDERRPVLAREIEVIGDAVDISIGEGLYHQVRRMFAAVGNHVETLERIAIGPVVLDRTLGEGGWRFLTDEEVASLS</sequence>
<evidence type="ECO:0000256" key="2">
    <source>
        <dbReference type="ARBA" id="ARBA00022884"/>
    </source>
</evidence>
<dbReference type="SUPFAM" id="SSF55174">
    <property type="entry name" value="Alpha-L RNA-binding motif"/>
    <property type="match status" value="1"/>
</dbReference>
<protein>
    <recommendedName>
        <fullName evidence="5">Pseudouridine synthase</fullName>
        <ecNumber evidence="5">5.4.99.-</ecNumber>
    </recommendedName>
</protein>
<evidence type="ECO:0000313" key="7">
    <source>
        <dbReference type="EMBL" id="SUQ20106.1"/>
    </source>
</evidence>
<dbReference type="Gene3D" id="3.30.70.1560">
    <property type="entry name" value="Alpha-L RNA-binding motif"/>
    <property type="match status" value="1"/>
</dbReference>
<dbReference type="AlphaFoldDB" id="A0A380RX37"/>
<keyword evidence="2 4" id="KW-0694">RNA-binding</keyword>
<accession>A0A380RX37</accession>
<dbReference type="GO" id="GO:0003723">
    <property type="term" value="F:RNA binding"/>
    <property type="evidence" value="ECO:0007669"/>
    <property type="project" value="UniProtKB-KW"/>
</dbReference>
<dbReference type="NCBIfam" id="TIGR00093">
    <property type="entry name" value="pseudouridine synthase"/>
    <property type="match status" value="1"/>
</dbReference>
<dbReference type="GO" id="GO:0140098">
    <property type="term" value="F:catalytic activity, acting on RNA"/>
    <property type="evidence" value="ECO:0007669"/>
    <property type="project" value="UniProtKB-ARBA"/>
</dbReference>
<dbReference type="GO" id="GO:0006364">
    <property type="term" value="P:rRNA processing"/>
    <property type="evidence" value="ECO:0007669"/>
    <property type="project" value="UniProtKB-ARBA"/>
</dbReference>
<dbReference type="PROSITE" id="PS01149">
    <property type="entry name" value="PSI_RSU"/>
    <property type="match status" value="1"/>
</dbReference>
<reference evidence="7 8" key="1">
    <citation type="submission" date="2017-08" db="EMBL/GenBank/DDBJ databases">
        <authorList>
            <person name="de Groot N.N."/>
        </authorList>
    </citation>
    <scope>NUCLEOTIDE SEQUENCE [LARGE SCALE GENOMIC DNA]</scope>
    <source>
        <strain evidence="7 8">HM2</strain>
    </source>
</reference>
<dbReference type="Proteomes" id="UP000255423">
    <property type="component" value="Unassembled WGS sequence"/>
</dbReference>
<dbReference type="InterPro" id="IPR042092">
    <property type="entry name" value="PsdUridine_s_RsuA/RluB/E/F_cat"/>
</dbReference>
<dbReference type="Pfam" id="PF00849">
    <property type="entry name" value="PseudoU_synth_2"/>
    <property type="match status" value="1"/>
</dbReference>
<dbReference type="GO" id="GO:0009982">
    <property type="term" value="F:pseudouridine synthase activity"/>
    <property type="evidence" value="ECO:0007669"/>
    <property type="project" value="InterPro"/>
</dbReference>
<dbReference type="InterPro" id="IPR006145">
    <property type="entry name" value="PsdUridine_synth_RsuA/RluA"/>
</dbReference>
<proteinExistence type="inferred from homology"/>
<dbReference type="EMBL" id="UHJL01000001">
    <property type="protein sequence ID" value="SUQ20106.1"/>
    <property type="molecule type" value="Genomic_DNA"/>
</dbReference>
<evidence type="ECO:0000256" key="4">
    <source>
        <dbReference type="PROSITE-ProRule" id="PRU00182"/>
    </source>
</evidence>
<dbReference type="SUPFAM" id="SSF55120">
    <property type="entry name" value="Pseudouridine synthase"/>
    <property type="match status" value="1"/>
</dbReference>
<dbReference type="Gene3D" id="3.10.290.10">
    <property type="entry name" value="RNA-binding S4 domain"/>
    <property type="match status" value="1"/>
</dbReference>
<dbReference type="CDD" id="cd00165">
    <property type="entry name" value="S4"/>
    <property type="match status" value="1"/>
</dbReference>
<dbReference type="InterPro" id="IPR050343">
    <property type="entry name" value="RsuA_PseudoU_synthase"/>
</dbReference>
<dbReference type="PROSITE" id="PS50889">
    <property type="entry name" value="S4"/>
    <property type="match status" value="1"/>
</dbReference>
<dbReference type="Gene3D" id="3.30.70.580">
    <property type="entry name" value="Pseudouridine synthase I, catalytic domain, N-terminal subdomain"/>
    <property type="match status" value="1"/>
</dbReference>
<dbReference type="RefSeq" id="WP_109572534.1">
    <property type="nucleotide sequence ID" value="NZ_UHJL01000001.1"/>
</dbReference>
<dbReference type="InterPro" id="IPR036986">
    <property type="entry name" value="S4_RNA-bd_sf"/>
</dbReference>
<evidence type="ECO:0000256" key="5">
    <source>
        <dbReference type="RuleBase" id="RU003887"/>
    </source>
</evidence>
<dbReference type="PANTHER" id="PTHR47683">
    <property type="entry name" value="PSEUDOURIDINE SYNTHASE FAMILY PROTEIN-RELATED"/>
    <property type="match status" value="1"/>
</dbReference>
<dbReference type="EC" id="5.4.99.-" evidence="5"/>
<comment type="similarity">
    <text evidence="1 5">Belongs to the pseudouridine synthase RsuA family.</text>
</comment>
<evidence type="ECO:0000256" key="3">
    <source>
        <dbReference type="ARBA" id="ARBA00023235"/>
    </source>
</evidence>
<dbReference type="PANTHER" id="PTHR47683:SF4">
    <property type="entry name" value="PSEUDOURIDINE SYNTHASE"/>
    <property type="match status" value="1"/>
</dbReference>
<keyword evidence="3 5" id="KW-0413">Isomerase</keyword>
<organism evidence="7 8">
    <name type="scientific">Fibrobacter succinogenes</name>
    <name type="common">Bacteroides succinogenes</name>
    <dbReference type="NCBI Taxonomy" id="833"/>
    <lineage>
        <taxon>Bacteria</taxon>
        <taxon>Pseudomonadati</taxon>
        <taxon>Fibrobacterota</taxon>
        <taxon>Fibrobacteria</taxon>
        <taxon>Fibrobacterales</taxon>
        <taxon>Fibrobacteraceae</taxon>
        <taxon>Fibrobacter</taxon>
    </lineage>
</organism>
<dbReference type="InterPro" id="IPR000748">
    <property type="entry name" value="PsdUridine_synth_RsuA/RluB/E/F"/>
</dbReference>
<dbReference type="CDD" id="cd02553">
    <property type="entry name" value="PseudoU_synth_RsuA"/>
    <property type="match status" value="1"/>
</dbReference>
<evidence type="ECO:0000256" key="1">
    <source>
        <dbReference type="ARBA" id="ARBA00008348"/>
    </source>
</evidence>
<dbReference type="InterPro" id="IPR020094">
    <property type="entry name" value="TruA/RsuA/RluB/E/F_N"/>
</dbReference>
<evidence type="ECO:0000259" key="6">
    <source>
        <dbReference type="Pfam" id="PF00849"/>
    </source>
</evidence>
<dbReference type="InterPro" id="IPR020103">
    <property type="entry name" value="PsdUridine_synth_cat_dom_sf"/>
</dbReference>
<dbReference type="InterPro" id="IPR018496">
    <property type="entry name" value="PsdUridine_synth_RsuA/RluB_CS"/>
</dbReference>
<feature type="domain" description="Pseudouridine synthase RsuA/RluA-like" evidence="6">
    <location>
        <begin position="65"/>
        <end position="195"/>
    </location>
</feature>
<evidence type="ECO:0000313" key="8">
    <source>
        <dbReference type="Proteomes" id="UP000255423"/>
    </source>
</evidence>
<dbReference type="GO" id="GO:0001522">
    <property type="term" value="P:pseudouridine synthesis"/>
    <property type="evidence" value="ECO:0007669"/>
    <property type="project" value="InterPro"/>
</dbReference>